<proteinExistence type="inferred from homology"/>
<dbReference type="InterPro" id="IPR005828">
    <property type="entry name" value="MFS_sugar_transport-like"/>
</dbReference>
<dbReference type="InterPro" id="IPR036259">
    <property type="entry name" value="MFS_trans_sf"/>
</dbReference>
<dbReference type="InterPro" id="IPR020846">
    <property type="entry name" value="MFS_dom"/>
</dbReference>
<feature type="transmembrane region" description="Helical" evidence="17">
    <location>
        <begin position="373"/>
        <end position="393"/>
    </location>
</feature>
<keyword evidence="4 15" id="KW-0813">Transport</keyword>
<evidence type="ECO:0000256" key="16">
    <source>
        <dbReference type="SAM" id="MobiDB-lite"/>
    </source>
</evidence>
<feature type="transmembrane region" description="Helical" evidence="17">
    <location>
        <begin position="405"/>
        <end position="429"/>
    </location>
</feature>
<feature type="compositionally biased region" description="Polar residues" evidence="16">
    <location>
        <begin position="1"/>
        <end position="13"/>
    </location>
</feature>
<dbReference type="Pfam" id="PF00083">
    <property type="entry name" value="Sugar_tr"/>
    <property type="match status" value="1"/>
</dbReference>
<dbReference type="Proteomes" id="UP000785679">
    <property type="component" value="Unassembled WGS sequence"/>
</dbReference>
<evidence type="ECO:0000256" key="2">
    <source>
        <dbReference type="ARBA" id="ARBA00010992"/>
    </source>
</evidence>
<evidence type="ECO:0000256" key="8">
    <source>
        <dbReference type="ARBA" id="ARBA00044637"/>
    </source>
</evidence>
<feature type="transmembrane region" description="Helical" evidence="17">
    <location>
        <begin position="292"/>
        <end position="309"/>
    </location>
</feature>
<dbReference type="GO" id="GO:0015798">
    <property type="term" value="P:myo-inositol transport"/>
    <property type="evidence" value="ECO:0007669"/>
    <property type="project" value="UniProtKB-ARBA"/>
</dbReference>
<dbReference type="SUPFAM" id="SSF103473">
    <property type="entry name" value="MFS general substrate transporter"/>
    <property type="match status" value="1"/>
</dbReference>
<feature type="transmembrane region" description="Helical" evidence="17">
    <location>
        <begin position="441"/>
        <end position="462"/>
    </location>
</feature>
<comment type="catalytic activity">
    <reaction evidence="8">
        <text>D-galactose(in) = D-galactose(out)</text>
        <dbReference type="Rhea" id="RHEA:34915"/>
        <dbReference type="ChEBI" id="CHEBI:4139"/>
    </reaction>
    <physiologicalReaction direction="right-to-left" evidence="8">
        <dbReference type="Rhea" id="RHEA:34917"/>
    </physiologicalReaction>
</comment>
<keyword evidence="7 17" id="KW-0472">Membrane</keyword>
<comment type="catalytic activity">
    <reaction evidence="13">
        <text>D-fructose(out) = D-fructose(in)</text>
        <dbReference type="Rhea" id="RHEA:60372"/>
        <dbReference type="ChEBI" id="CHEBI:37721"/>
    </reaction>
    <physiologicalReaction direction="left-to-right" evidence="13">
        <dbReference type="Rhea" id="RHEA:60373"/>
    </physiologicalReaction>
</comment>
<keyword evidence="6 17" id="KW-1133">Transmembrane helix</keyword>
<comment type="subcellular location">
    <subcellularLocation>
        <location evidence="1">Membrane</location>
        <topology evidence="1">Multi-pass membrane protein</topology>
    </subcellularLocation>
</comment>
<feature type="compositionally biased region" description="Polar residues" evidence="16">
    <location>
        <begin position="20"/>
        <end position="39"/>
    </location>
</feature>
<evidence type="ECO:0000256" key="1">
    <source>
        <dbReference type="ARBA" id="ARBA00004141"/>
    </source>
</evidence>
<dbReference type="InterPro" id="IPR050814">
    <property type="entry name" value="Myo-inositol_Transporter"/>
</dbReference>
<feature type="transmembrane region" description="Helical" evidence="17">
    <location>
        <begin position="100"/>
        <end position="118"/>
    </location>
</feature>
<dbReference type="InterPro" id="IPR005829">
    <property type="entry name" value="Sugar_transporter_CS"/>
</dbReference>
<dbReference type="PANTHER" id="PTHR48020:SF12">
    <property type="entry name" value="PROTON MYO-INOSITOL COTRANSPORTER"/>
    <property type="match status" value="1"/>
</dbReference>
<evidence type="ECO:0000256" key="4">
    <source>
        <dbReference type="ARBA" id="ARBA00022448"/>
    </source>
</evidence>
<protein>
    <recommendedName>
        <fullName evidence="14">Hexose transporter 1</fullName>
    </recommendedName>
</protein>
<comment type="subunit">
    <text evidence="3">Homodimer.</text>
</comment>
<comment type="catalytic activity">
    <reaction evidence="12">
        <text>D-glucosamine(out) = D-glucosamine(in)</text>
        <dbReference type="Rhea" id="RHEA:78423"/>
        <dbReference type="ChEBI" id="CHEBI:58723"/>
    </reaction>
    <physiologicalReaction direction="left-to-right" evidence="12">
        <dbReference type="Rhea" id="RHEA:78424"/>
    </physiologicalReaction>
</comment>
<evidence type="ECO:0000313" key="20">
    <source>
        <dbReference type="Proteomes" id="UP000785679"/>
    </source>
</evidence>
<feature type="region of interest" description="Disordered" evidence="16">
    <location>
        <begin position="1"/>
        <end position="47"/>
    </location>
</feature>
<comment type="catalytic activity">
    <reaction evidence="9">
        <text>D-glucose(out) = D-glucose(in)</text>
        <dbReference type="Rhea" id="RHEA:60376"/>
        <dbReference type="ChEBI" id="CHEBI:4167"/>
    </reaction>
    <physiologicalReaction direction="left-to-right" evidence="9">
        <dbReference type="Rhea" id="RHEA:60377"/>
    </physiologicalReaction>
</comment>
<dbReference type="InterPro" id="IPR003663">
    <property type="entry name" value="Sugar/inositol_transpt"/>
</dbReference>
<dbReference type="GO" id="GO:0015791">
    <property type="term" value="P:polyol transmembrane transport"/>
    <property type="evidence" value="ECO:0007669"/>
    <property type="project" value="UniProtKB-ARBA"/>
</dbReference>
<keyword evidence="5 17" id="KW-0812">Transmembrane</keyword>
<keyword evidence="20" id="KW-1185">Reference proteome</keyword>
<feature type="transmembrane region" description="Helical" evidence="17">
    <location>
        <begin position="468"/>
        <end position="490"/>
    </location>
</feature>
<dbReference type="PANTHER" id="PTHR48020">
    <property type="entry name" value="PROTON MYO-INOSITOL COTRANSPORTER"/>
    <property type="match status" value="1"/>
</dbReference>
<name>A0A8J8NSA6_HALGN</name>
<dbReference type="GO" id="GO:0022857">
    <property type="term" value="F:transmembrane transporter activity"/>
    <property type="evidence" value="ECO:0007669"/>
    <property type="project" value="InterPro"/>
</dbReference>
<feature type="transmembrane region" description="Helical" evidence="17">
    <location>
        <begin position="339"/>
        <end position="361"/>
    </location>
</feature>
<sequence>MSSSKLPNYQATTDQDEPETSNAFKKQPFSSSVNRQESLLTHEPPPDNNLVERTYHLPYVVKLTLISTIGGFLFGYDTGVIAGAQLYFENTWPNIYEIRQTIVSLAQLGAAVGSLMGGPLSDTYGRKATIMWADVLFSLGAIIMGFAPSIAILIVGRFVVGLGVGIGAMVVPFYLGEASPVEIRGKVIACNVLCITSGQFISYLVCIALGDKWRWMLGIAAAPAILQFIGMFFMPETPVFLYKQGKVEEGDKVLGKLYLAKYAQMKKQEMAHEVESIKQESKDPFFTRVKQLFGLYGTCILIGGGLQFWQQFCGINTVMYFGPDILQKAGFGSDDKSSLLIQSLPLALTNALGTIVAIIYIDKLGRRYILLRLIPFIAATLLFLAVGLGINGLPPDNQLQSSGKWLSLVGILTYLIFFSISLGPIPWTVNSEIYPLHLRGVGNSLATTVNWVSNYAVSQVFLLVTTTALGQVITFVSIAVCCVGTWLFVYRLLPETKGRSIESIVEELCPQAGVKSGEKAVLKDNMDQ</sequence>
<dbReference type="EMBL" id="RRYP01007182">
    <property type="protein sequence ID" value="TNV80686.1"/>
    <property type="molecule type" value="Genomic_DNA"/>
</dbReference>
<evidence type="ECO:0000256" key="10">
    <source>
        <dbReference type="ARBA" id="ARBA00044656"/>
    </source>
</evidence>
<feature type="transmembrane region" description="Helical" evidence="17">
    <location>
        <begin position="187"/>
        <end position="210"/>
    </location>
</feature>
<evidence type="ECO:0000256" key="5">
    <source>
        <dbReference type="ARBA" id="ARBA00022692"/>
    </source>
</evidence>
<evidence type="ECO:0000256" key="12">
    <source>
        <dbReference type="ARBA" id="ARBA00044668"/>
    </source>
</evidence>
<dbReference type="PRINTS" id="PR00171">
    <property type="entry name" value="SUGRTRNSPORT"/>
</dbReference>
<dbReference type="Gene3D" id="1.20.1250.20">
    <property type="entry name" value="MFS general substrate transporter like domains"/>
    <property type="match status" value="1"/>
</dbReference>
<feature type="transmembrane region" description="Helical" evidence="17">
    <location>
        <begin position="158"/>
        <end position="175"/>
    </location>
</feature>
<evidence type="ECO:0000256" key="6">
    <source>
        <dbReference type="ARBA" id="ARBA00022989"/>
    </source>
</evidence>
<accession>A0A8J8NSA6</accession>
<evidence type="ECO:0000256" key="7">
    <source>
        <dbReference type="ARBA" id="ARBA00023136"/>
    </source>
</evidence>
<comment type="caution">
    <text evidence="19">The sequence shown here is derived from an EMBL/GenBank/DDBJ whole genome shotgun (WGS) entry which is preliminary data.</text>
</comment>
<feature type="transmembrane region" description="Helical" evidence="17">
    <location>
        <begin position="216"/>
        <end position="234"/>
    </location>
</feature>
<evidence type="ECO:0000256" key="3">
    <source>
        <dbReference type="ARBA" id="ARBA00011738"/>
    </source>
</evidence>
<evidence type="ECO:0000256" key="15">
    <source>
        <dbReference type="RuleBase" id="RU003346"/>
    </source>
</evidence>
<evidence type="ECO:0000313" key="19">
    <source>
        <dbReference type="EMBL" id="TNV80686.1"/>
    </source>
</evidence>
<organism evidence="19 20">
    <name type="scientific">Halteria grandinella</name>
    <dbReference type="NCBI Taxonomy" id="5974"/>
    <lineage>
        <taxon>Eukaryota</taxon>
        <taxon>Sar</taxon>
        <taxon>Alveolata</taxon>
        <taxon>Ciliophora</taxon>
        <taxon>Intramacronucleata</taxon>
        <taxon>Spirotrichea</taxon>
        <taxon>Stichotrichia</taxon>
        <taxon>Sporadotrichida</taxon>
        <taxon>Halteriidae</taxon>
        <taxon>Halteria</taxon>
    </lineage>
</organism>
<evidence type="ECO:0000256" key="17">
    <source>
        <dbReference type="SAM" id="Phobius"/>
    </source>
</evidence>
<reference evidence="19" key="1">
    <citation type="submission" date="2019-06" db="EMBL/GenBank/DDBJ databases">
        <authorList>
            <person name="Zheng W."/>
        </authorList>
    </citation>
    <scope>NUCLEOTIDE SEQUENCE</scope>
    <source>
        <strain evidence="19">QDHG01</strain>
    </source>
</reference>
<dbReference type="PROSITE" id="PS50850">
    <property type="entry name" value="MFS"/>
    <property type="match status" value="1"/>
</dbReference>
<dbReference type="PROSITE" id="PS00217">
    <property type="entry name" value="SUGAR_TRANSPORT_2"/>
    <property type="match status" value="1"/>
</dbReference>
<gene>
    <name evidence="19" type="ORF">FGO68_gene2087</name>
</gene>
<feature type="domain" description="Major facilitator superfamily (MFS) profile" evidence="18">
    <location>
        <begin position="63"/>
        <end position="497"/>
    </location>
</feature>
<dbReference type="OrthoDB" id="433512at2759"/>
<dbReference type="GO" id="GO:0016020">
    <property type="term" value="C:membrane"/>
    <property type="evidence" value="ECO:0007669"/>
    <property type="project" value="UniProtKB-SubCell"/>
</dbReference>
<feature type="transmembrane region" description="Helical" evidence="17">
    <location>
        <begin position="63"/>
        <end position="88"/>
    </location>
</feature>
<evidence type="ECO:0000256" key="14">
    <source>
        <dbReference type="ARBA" id="ARBA00044780"/>
    </source>
</evidence>
<comment type="catalytic activity">
    <reaction evidence="11">
        <text>D-mannose(out) = D-mannose(in)</text>
        <dbReference type="Rhea" id="RHEA:78391"/>
        <dbReference type="ChEBI" id="CHEBI:4208"/>
    </reaction>
    <physiologicalReaction direction="left-to-right" evidence="11">
        <dbReference type="Rhea" id="RHEA:78392"/>
    </physiologicalReaction>
</comment>
<evidence type="ECO:0000256" key="11">
    <source>
        <dbReference type="ARBA" id="ARBA00044662"/>
    </source>
</evidence>
<evidence type="ECO:0000256" key="9">
    <source>
        <dbReference type="ARBA" id="ARBA00044648"/>
    </source>
</evidence>
<evidence type="ECO:0000256" key="13">
    <source>
        <dbReference type="ARBA" id="ARBA00044710"/>
    </source>
</evidence>
<dbReference type="AlphaFoldDB" id="A0A8J8NSA6"/>
<dbReference type="FunFam" id="1.20.1250.20:FF:000073">
    <property type="entry name" value="MFS myo-inositol transporter, putative"/>
    <property type="match status" value="1"/>
</dbReference>
<evidence type="ECO:0000259" key="18">
    <source>
        <dbReference type="PROSITE" id="PS50850"/>
    </source>
</evidence>
<comment type="similarity">
    <text evidence="2 15">Belongs to the major facilitator superfamily. Sugar transporter (TC 2.A.1.1) family.</text>
</comment>
<feature type="transmembrane region" description="Helical" evidence="17">
    <location>
        <begin position="130"/>
        <end position="152"/>
    </location>
</feature>
<dbReference type="NCBIfam" id="TIGR00879">
    <property type="entry name" value="SP"/>
    <property type="match status" value="1"/>
</dbReference>
<comment type="catalytic activity">
    <reaction evidence="10">
        <text>D-xylose(out) = D-xylose(in)</text>
        <dbReference type="Rhea" id="RHEA:78427"/>
        <dbReference type="ChEBI" id="CHEBI:53455"/>
    </reaction>
    <physiologicalReaction direction="left-to-right" evidence="10">
        <dbReference type="Rhea" id="RHEA:78428"/>
    </physiologicalReaction>
</comment>